<feature type="binding site" evidence="17">
    <location>
        <position position="14"/>
    </location>
    <ligand>
        <name>a divalent metal cation</name>
        <dbReference type="ChEBI" id="CHEBI:60240"/>
        <label>1</label>
        <note>catalytic</note>
    </ligand>
</feature>
<dbReference type="Gene3D" id="3.30.420.10">
    <property type="entry name" value="Ribonuclease H-like superfamily/Ribonuclease H"/>
    <property type="match status" value="1"/>
</dbReference>
<evidence type="ECO:0000256" key="14">
    <source>
        <dbReference type="ARBA" id="ARBA00049244"/>
    </source>
</evidence>
<comment type="cofactor">
    <cofactor evidence="1 18">
        <name>Mn(2+)</name>
        <dbReference type="ChEBI" id="CHEBI:29035"/>
    </cofactor>
</comment>
<dbReference type="CDD" id="cd06131">
    <property type="entry name" value="DNA_pol_III_epsilon_Ecoli_like"/>
    <property type="match status" value="1"/>
</dbReference>
<comment type="catalytic activity">
    <reaction evidence="14 18">
        <text>DNA(n) + a 2'-deoxyribonucleoside 5'-triphosphate = DNA(n+1) + diphosphate</text>
        <dbReference type="Rhea" id="RHEA:22508"/>
        <dbReference type="Rhea" id="RHEA-COMP:17339"/>
        <dbReference type="Rhea" id="RHEA-COMP:17340"/>
        <dbReference type="ChEBI" id="CHEBI:33019"/>
        <dbReference type="ChEBI" id="CHEBI:61560"/>
        <dbReference type="ChEBI" id="CHEBI:173112"/>
        <dbReference type="EC" id="2.7.7.7"/>
    </reaction>
</comment>
<evidence type="ECO:0000256" key="9">
    <source>
        <dbReference type="ARBA" id="ARBA00022801"/>
    </source>
</evidence>
<dbReference type="SMART" id="SM00479">
    <property type="entry name" value="EXOIII"/>
    <property type="match status" value="1"/>
</dbReference>
<dbReference type="FunFam" id="3.30.420.10:FF:000012">
    <property type="entry name" value="DNA polymerase III subunit epsilon"/>
    <property type="match status" value="1"/>
</dbReference>
<dbReference type="InterPro" id="IPR012337">
    <property type="entry name" value="RNaseH-like_sf"/>
</dbReference>
<dbReference type="STRING" id="634113.AUT07_00212"/>
<dbReference type="GO" id="GO:0046872">
    <property type="term" value="F:metal ion binding"/>
    <property type="evidence" value="ECO:0007669"/>
    <property type="project" value="UniProtKB-KW"/>
</dbReference>
<dbReference type="NCBIfam" id="TIGR01406">
    <property type="entry name" value="dnaQ_proteo"/>
    <property type="match status" value="1"/>
</dbReference>
<evidence type="ECO:0000256" key="15">
    <source>
        <dbReference type="PIRSR" id="PIRSR606309-1"/>
    </source>
</evidence>
<keyword evidence="7 18" id="KW-0540">Nuclease</keyword>
<accession>A0A109QE13</accession>
<proteinExistence type="predicted"/>
<keyword evidence="11 17" id="KW-0460">Magnesium</keyword>
<keyword evidence="12 18" id="KW-0239">DNA-directed DNA polymerase</keyword>
<keyword evidence="9 18" id="KW-0378">Hydrolase</keyword>
<feature type="binding site" evidence="16">
    <location>
        <position position="12"/>
    </location>
    <ligand>
        <name>substrate</name>
    </ligand>
</feature>
<keyword evidence="8 17" id="KW-0479">Metal-binding</keyword>
<feature type="binding site" evidence="16">
    <location>
        <position position="14"/>
    </location>
    <ligand>
        <name>substrate</name>
    </ligand>
</feature>
<evidence type="ECO:0000256" key="17">
    <source>
        <dbReference type="PIRSR" id="PIRSR606309-3"/>
    </source>
</evidence>
<dbReference type="GO" id="GO:0045004">
    <property type="term" value="P:DNA replication proofreading"/>
    <property type="evidence" value="ECO:0007669"/>
    <property type="project" value="TreeGrafter"/>
</dbReference>
<evidence type="ECO:0000256" key="2">
    <source>
        <dbReference type="ARBA" id="ARBA00012417"/>
    </source>
</evidence>
<dbReference type="OrthoDB" id="9804290at2"/>
<reference evidence="20 21" key="1">
    <citation type="submission" date="2016-01" db="EMBL/GenBank/DDBJ databases">
        <title>Genome sequence of Ca. Arsenophonus lipopteni, the exclusive symbiont of a blood sucking fly Lipoptena cervi (Diptera: Hippoboscidae).</title>
        <authorList>
            <person name="Novakova E."/>
            <person name="Hypsa V."/>
            <person name="Nguyen P."/>
            <person name="Husnik F."/>
            <person name="Darby A.C."/>
        </authorList>
    </citation>
    <scope>NUCLEOTIDE SEQUENCE [LARGE SCALE GENOMIC DNA]</scope>
    <source>
        <strain evidence="20 21">CB</strain>
    </source>
</reference>
<dbReference type="InterPro" id="IPR006054">
    <property type="entry name" value="DnaQ"/>
</dbReference>
<feature type="binding site" evidence="16">
    <location>
        <position position="167"/>
    </location>
    <ligand>
        <name>substrate</name>
    </ligand>
</feature>
<evidence type="ECO:0000256" key="1">
    <source>
        <dbReference type="ARBA" id="ARBA00001936"/>
    </source>
</evidence>
<dbReference type="AlphaFoldDB" id="A0A109QE13"/>
<dbReference type="PANTHER" id="PTHR30231">
    <property type="entry name" value="DNA POLYMERASE III SUBUNIT EPSILON"/>
    <property type="match status" value="1"/>
</dbReference>
<protein>
    <recommendedName>
        <fullName evidence="3 18">DNA polymerase III subunit epsilon</fullName>
        <ecNumber evidence="2 18">2.7.7.7</ecNumber>
    </recommendedName>
</protein>
<evidence type="ECO:0000256" key="12">
    <source>
        <dbReference type="ARBA" id="ARBA00022932"/>
    </source>
</evidence>
<dbReference type="GO" id="GO:0005829">
    <property type="term" value="C:cytosol"/>
    <property type="evidence" value="ECO:0007669"/>
    <property type="project" value="TreeGrafter"/>
</dbReference>
<dbReference type="EC" id="2.7.7.7" evidence="2 18"/>
<organism evidence="20 21">
    <name type="scientific">Candidatus Arsenophonus lipoptenae</name>
    <dbReference type="NCBI Taxonomy" id="634113"/>
    <lineage>
        <taxon>Bacteria</taxon>
        <taxon>Pseudomonadati</taxon>
        <taxon>Pseudomonadota</taxon>
        <taxon>Gammaproteobacteria</taxon>
        <taxon>Enterobacterales</taxon>
        <taxon>Morganellaceae</taxon>
        <taxon>Arsenophonus</taxon>
    </lineage>
</organism>
<comment type="cofactor">
    <cofactor evidence="17">
        <name>Mg(2+)</name>
        <dbReference type="ChEBI" id="CHEBI:18420"/>
    </cofactor>
    <cofactor evidence="17">
        <name>Mn(2+)</name>
        <dbReference type="ChEBI" id="CHEBI:29035"/>
    </cofactor>
    <text evidence="17">Binds 2 divalent metal cations. Magnesium or manganese.</text>
</comment>
<keyword evidence="21" id="KW-1185">Reference proteome</keyword>
<comment type="subunit">
    <text evidence="18">The DNA polymerase holoenzyme is a complex that contains 10 different types of subunits. These subunits are organized into 3 functionally essential subassemblies: the pol III core, the beta sliding clamp processivity factor and the clamp-loading complex. The pol III core (subunits alpha,epsilon and theta) contains the polymerase and the 3'-5' exonuclease proofreading activities. The polymerase is tethered to the template via the sliding clamp processivity factor. The clamp-loading complex assembles the beta processivity factor onto the primer template and plays a central role in the organization and communication at the replication fork. This complex contains delta, delta', psi and chi, and copies of either or both of two different DnaX proteins, gamma and tau.</text>
</comment>
<keyword evidence="10 18" id="KW-0269">Exonuclease</keyword>
<dbReference type="NCBIfam" id="TIGR00573">
    <property type="entry name" value="dnaq"/>
    <property type="match status" value="1"/>
</dbReference>
<dbReference type="KEGG" id="asy:AUT07_00212"/>
<name>A0A109QE13_9GAMM</name>
<feature type="binding site" evidence="16">
    <location>
        <position position="66"/>
    </location>
    <ligand>
        <name>substrate</name>
    </ligand>
</feature>
<comment type="function">
    <text evidence="18">DNA polymerase III is a complex, multichain enzyme responsible for most of the replicative synthesis in bacteria. The epsilon subunit contain the editing function and is a proofreading 3'-5' exonuclease.</text>
</comment>
<dbReference type="InterPro" id="IPR013520">
    <property type="entry name" value="Ribonucl_H"/>
</dbReference>
<dbReference type="EMBL" id="CP013920">
    <property type="protein sequence ID" value="AMA64796.1"/>
    <property type="molecule type" value="Genomic_DNA"/>
</dbReference>
<evidence type="ECO:0000256" key="5">
    <source>
        <dbReference type="ARBA" id="ARBA00022695"/>
    </source>
</evidence>
<evidence type="ECO:0000313" key="20">
    <source>
        <dbReference type="EMBL" id="AMA64796.1"/>
    </source>
</evidence>
<dbReference type="Proteomes" id="UP000069926">
    <property type="component" value="Chromosome"/>
</dbReference>
<dbReference type="InterPro" id="IPR006309">
    <property type="entry name" value="DnaQ_proteo"/>
</dbReference>
<dbReference type="PANTHER" id="PTHR30231:SF41">
    <property type="entry name" value="DNA POLYMERASE III SUBUNIT EPSILON"/>
    <property type="match status" value="1"/>
</dbReference>
<evidence type="ECO:0000313" key="21">
    <source>
        <dbReference type="Proteomes" id="UP000069926"/>
    </source>
</evidence>
<evidence type="ECO:0000256" key="8">
    <source>
        <dbReference type="ARBA" id="ARBA00022723"/>
    </source>
</evidence>
<keyword evidence="4 18" id="KW-0808">Transferase</keyword>
<evidence type="ECO:0000256" key="3">
    <source>
        <dbReference type="ARBA" id="ARBA00020352"/>
    </source>
</evidence>
<evidence type="ECO:0000259" key="19">
    <source>
        <dbReference type="SMART" id="SM00479"/>
    </source>
</evidence>
<sequence length="247" mass="28554">MSTDNIRQVVLDTETTGMNKVGIHYEGHNIIEIGAVEIINRRITGRYLHFYVKPPRLIDHDAFLVHGINNKFLQNKPSFSEISEKFLNFIRDTELIIHNAPFDIGFIDYECSMLNKNIPPIKDFCRITDSLILARQLFPGKRNNLDALCERYHINNSKRKLHSALLDAKILAEVYMAMTGGQTSLAFSFDSDLDNDIFFDKVNKQTNKLRVAYANKEEIISHEAKLDFIEKKSGKISLWRLYDTLKE</sequence>
<dbReference type="GO" id="GO:0008408">
    <property type="term" value="F:3'-5' exonuclease activity"/>
    <property type="evidence" value="ECO:0007669"/>
    <property type="project" value="TreeGrafter"/>
</dbReference>
<dbReference type="InterPro" id="IPR036397">
    <property type="entry name" value="RNaseH_sf"/>
</dbReference>
<feature type="domain" description="Exonuclease" evidence="19">
    <location>
        <begin position="7"/>
        <end position="184"/>
    </location>
</feature>
<dbReference type="PATRIC" id="fig|634113.3.peg.204"/>
<feature type="binding site" evidence="17">
    <location>
        <position position="12"/>
    </location>
    <ligand>
        <name>a divalent metal cation</name>
        <dbReference type="ChEBI" id="CHEBI:60240"/>
        <label>1</label>
        <note>catalytic</note>
    </ligand>
</feature>
<dbReference type="SUPFAM" id="SSF53098">
    <property type="entry name" value="Ribonuclease H-like"/>
    <property type="match status" value="1"/>
</dbReference>
<feature type="binding site" evidence="17">
    <location>
        <position position="167"/>
    </location>
    <ligand>
        <name>a divalent metal cation</name>
        <dbReference type="ChEBI" id="CHEBI:60240"/>
        <label>1</label>
        <note>catalytic</note>
    </ligand>
</feature>
<evidence type="ECO:0000256" key="7">
    <source>
        <dbReference type="ARBA" id="ARBA00022722"/>
    </source>
</evidence>
<dbReference type="NCBIfam" id="NF004316">
    <property type="entry name" value="PRK05711.1"/>
    <property type="match status" value="1"/>
</dbReference>
<evidence type="ECO:0000256" key="13">
    <source>
        <dbReference type="ARBA" id="ARBA00023211"/>
    </source>
</evidence>
<evidence type="ECO:0000256" key="16">
    <source>
        <dbReference type="PIRSR" id="PIRSR606309-2"/>
    </source>
</evidence>
<dbReference type="Pfam" id="PF00929">
    <property type="entry name" value="RNase_T"/>
    <property type="match status" value="1"/>
</dbReference>
<evidence type="ECO:0000256" key="4">
    <source>
        <dbReference type="ARBA" id="ARBA00022679"/>
    </source>
</evidence>
<feature type="active site" description="Proton acceptor" evidence="15">
    <location>
        <position position="162"/>
    </location>
</feature>
<evidence type="ECO:0000256" key="18">
    <source>
        <dbReference type="RuleBase" id="RU364087"/>
    </source>
</evidence>
<keyword evidence="5 18" id="KW-0548">Nucleotidyltransferase</keyword>
<keyword evidence="6 18" id="KW-0235">DNA replication</keyword>
<evidence type="ECO:0000256" key="10">
    <source>
        <dbReference type="ARBA" id="ARBA00022839"/>
    </source>
</evidence>
<evidence type="ECO:0000256" key="11">
    <source>
        <dbReference type="ARBA" id="ARBA00022842"/>
    </source>
</evidence>
<gene>
    <name evidence="18 20" type="primary">dnaQ</name>
    <name evidence="20" type="ORF">AUT07_00212</name>
</gene>
<evidence type="ECO:0000256" key="6">
    <source>
        <dbReference type="ARBA" id="ARBA00022705"/>
    </source>
</evidence>
<dbReference type="GO" id="GO:0003887">
    <property type="term" value="F:DNA-directed DNA polymerase activity"/>
    <property type="evidence" value="ECO:0007669"/>
    <property type="project" value="UniProtKB-KW"/>
</dbReference>
<dbReference type="GO" id="GO:0003677">
    <property type="term" value="F:DNA binding"/>
    <property type="evidence" value="ECO:0007669"/>
    <property type="project" value="InterPro"/>
</dbReference>
<keyword evidence="13 17" id="KW-0464">Manganese</keyword>
<dbReference type="RefSeq" id="WP_066283037.1">
    <property type="nucleotide sequence ID" value="NZ_CP013920.1"/>
</dbReference>